<comment type="subcellular location">
    <subcellularLocation>
        <location evidence="1 4">Cell outer membrane</location>
    </subcellularLocation>
</comment>
<keyword evidence="4" id="KW-0798">TonB box</keyword>
<reference evidence="8" key="2">
    <citation type="submission" date="2020-09" db="EMBL/GenBank/DDBJ databases">
        <authorList>
            <person name="Sun Q."/>
            <person name="Zhou Y."/>
        </authorList>
    </citation>
    <scope>NUCLEOTIDE SEQUENCE</scope>
    <source>
        <strain evidence="8">CGMCC 1.15425</strain>
    </source>
</reference>
<feature type="signal peptide" evidence="5">
    <location>
        <begin position="1"/>
        <end position="33"/>
    </location>
</feature>
<keyword evidence="2 4" id="KW-0472">Membrane</keyword>
<keyword evidence="8" id="KW-0675">Receptor</keyword>
<evidence type="ECO:0000313" key="9">
    <source>
        <dbReference type="Proteomes" id="UP000627715"/>
    </source>
</evidence>
<evidence type="ECO:0000256" key="2">
    <source>
        <dbReference type="ARBA" id="ARBA00023136"/>
    </source>
</evidence>
<feature type="domain" description="TonB-dependent receptor plug" evidence="7">
    <location>
        <begin position="66"/>
        <end position="157"/>
    </location>
</feature>
<sequence>MMKNLEKLKKRSLAKAVALVVAGSAAIPLSGQAQENDEAQTAPQIEEVVVMGRLRDAARSLVMERIEQPFAAEVVGIEQISRAGDSDVAMALRRVTGLTLVDGKYIYVRGLGERYSSATLNGAEIPSPELSRNVIPMDYIPASILESVKIHKAYSADQPAAFGGGNVDIRTKGTPTELVFNVSVGAGWNTENSGDGLTNLGDQGDMPSPIMTAINKYQGDIRPANITRFEYPSATTPTAEQLAEGERINKELMLSLNRDINIESETSLDPDRNASITAGNAFFITDDITVGALANVSVGESSRNSDQFEQNFSNPDESYRNITRTFTNESMTAALNLSVDYQERHSIATNSYVLQDDEDQSSLVLGFNPDFQQASGRQRKTNVARMEKRELVVNQVIGSHQFERYDLEAIPYLPVPEFITSVNADWFYSLATASTEVPNASSVQSTNLLDPATNQLLSSQVNIGSTAQFNFLNLEDEVESWGYKVDTDFDLGFTNGTLSGGYTYSEKAREYYGYTANIVTSATDRLGDPWEVFGDDNLSDPENDFFLNMGSNFGTESYIAGETKMAAFGSVDAYLTDSWRVSGGVRWEDFTRGVLPLNLLDFKGDSLQAIMDQLQDPNQTLAVRNDDLYPSAALTYINDGLFGTDNFQVRLGYGRTVVRPDLREFADIQFIDPELNDRVQGNPSLRFSDVDHLDLRTELFYENGDNLTVSLFYKDITNPIERVERPGPQDARLLSFDNALSGEVYGVEFEGMKNIGAGFFLSGNLVLSDSELQFDASSSQTSLTRRLTGHSEYVVNTQLGYDSENGMHSASLLYNVFGERVFFGGRNSSPDAFESPFHSLDLTYSFFPTDHITLRLRAQNILDENREFTQGDVDIIDVETGSRLRFDLQWNL</sequence>
<dbReference type="InterPro" id="IPR000531">
    <property type="entry name" value="Beta-barrel_TonB"/>
</dbReference>
<feature type="domain" description="TonB-dependent receptor-like beta-barrel" evidence="6">
    <location>
        <begin position="441"/>
        <end position="861"/>
    </location>
</feature>
<dbReference type="InterPro" id="IPR012910">
    <property type="entry name" value="Plug_dom"/>
</dbReference>
<dbReference type="OrthoDB" id="9768470at2"/>
<organism evidence="8 9">
    <name type="scientific">Pseudohongiella nitratireducens</name>
    <dbReference type="NCBI Taxonomy" id="1768907"/>
    <lineage>
        <taxon>Bacteria</taxon>
        <taxon>Pseudomonadati</taxon>
        <taxon>Pseudomonadota</taxon>
        <taxon>Gammaproteobacteria</taxon>
        <taxon>Pseudomonadales</taxon>
        <taxon>Pseudohongiellaceae</taxon>
        <taxon>Pseudohongiella</taxon>
    </lineage>
</organism>
<feature type="chain" id="PRO_5037157118" evidence="5">
    <location>
        <begin position="34"/>
        <end position="892"/>
    </location>
</feature>
<dbReference type="InterPro" id="IPR036942">
    <property type="entry name" value="Beta-barrel_TonB_sf"/>
</dbReference>
<evidence type="ECO:0000259" key="7">
    <source>
        <dbReference type="Pfam" id="PF07715"/>
    </source>
</evidence>
<comment type="similarity">
    <text evidence="4">Belongs to the TonB-dependent receptor family.</text>
</comment>
<dbReference type="AlphaFoldDB" id="A0A916VJI7"/>
<dbReference type="Pfam" id="PF07715">
    <property type="entry name" value="Plug"/>
    <property type="match status" value="1"/>
</dbReference>
<dbReference type="InterPro" id="IPR037066">
    <property type="entry name" value="Plug_dom_sf"/>
</dbReference>
<dbReference type="GO" id="GO:0009279">
    <property type="term" value="C:cell outer membrane"/>
    <property type="evidence" value="ECO:0007669"/>
    <property type="project" value="UniProtKB-SubCell"/>
</dbReference>
<dbReference type="Proteomes" id="UP000627715">
    <property type="component" value="Unassembled WGS sequence"/>
</dbReference>
<dbReference type="Gene3D" id="2.40.170.20">
    <property type="entry name" value="TonB-dependent receptor, beta-barrel domain"/>
    <property type="match status" value="1"/>
</dbReference>
<accession>A0A916VJI7</accession>
<reference evidence="8" key="1">
    <citation type="journal article" date="2014" name="Int. J. Syst. Evol. Microbiol.">
        <title>Complete genome sequence of Corynebacterium casei LMG S-19264T (=DSM 44701T), isolated from a smear-ripened cheese.</title>
        <authorList>
            <consortium name="US DOE Joint Genome Institute (JGI-PGF)"/>
            <person name="Walter F."/>
            <person name="Albersmeier A."/>
            <person name="Kalinowski J."/>
            <person name="Ruckert C."/>
        </authorList>
    </citation>
    <scope>NUCLEOTIDE SEQUENCE</scope>
    <source>
        <strain evidence="8">CGMCC 1.15425</strain>
    </source>
</reference>
<evidence type="ECO:0000256" key="3">
    <source>
        <dbReference type="ARBA" id="ARBA00023237"/>
    </source>
</evidence>
<dbReference type="Pfam" id="PF00593">
    <property type="entry name" value="TonB_dep_Rec_b-barrel"/>
    <property type="match status" value="1"/>
</dbReference>
<evidence type="ECO:0000256" key="4">
    <source>
        <dbReference type="RuleBase" id="RU003357"/>
    </source>
</evidence>
<dbReference type="PANTHER" id="PTHR40980">
    <property type="entry name" value="PLUG DOMAIN-CONTAINING PROTEIN"/>
    <property type="match status" value="1"/>
</dbReference>
<proteinExistence type="inferred from homology"/>
<comment type="caution">
    <text evidence="8">The sequence shown here is derived from an EMBL/GenBank/DDBJ whole genome shotgun (WGS) entry which is preliminary data.</text>
</comment>
<keyword evidence="3" id="KW-0998">Cell outer membrane</keyword>
<dbReference type="PANTHER" id="PTHR40980:SF5">
    <property type="entry name" value="TONB-DEPENDENT RECEPTOR"/>
    <property type="match status" value="1"/>
</dbReference>
<evidence type="ECO:0000259" key="6">
    <source>
        <dbReference type="Pfam" id="PF00593"/>
    </source>
</evidence>
<evidence type="ECO:0000256" key="1">
    <source>
        <dbReference type="ARBA" id="ARBA00004442"/>
    </source>
</evidence>
<evidence type="ECO:0000256" key="5">
    <source>
        <dbReference type="SAM" id="SignalP"/>
    </source>
</evidence>
<keyword evidence="9" id="KW-1185">Reference proteome</keyword>
<dbReference type="Gene3D" id="2.170.130.10">
    <property type="entry name" value="TonB-dependent receptor, plug domain"/>
    <property type="match status" value="1"/>
</dbReference>
<gene>
    <name evidence="8" type="primary">fecA</name>
    <name evidence="8" type="ORF">GCM10011403_21480</name>
</gene>
<dbReference type="EMBL" id="BMIY01000009">
    <property type="protein sequence ID" value="GFZ78134.1"/>
    <property type="molecule type" value="Genomic_DNA"/>
</dbReference>
<dbReference type="RefSeq" id="WP_068810452.1">
    <property type="nucleotide sequence ID" value="NZ_BMIY01000009.1"/>
</dbReference>
<evidence type="ECO:0000313" key="8">
    <source>
        <dbReference type="EMBL" id="GFZ78134.1"/>
    </source>
</evidence>
<protein>
    <submittedName>
        <fullName evidence="8">TonB-dependent receptor</fullName>
    </submittedName>
</protein>
<keyword evidence="5" id="KW-0732">Signal</keyword>
<name>A0A916VJI7_9GAMM</name>
<dbReference type="SUPFAM" id="SSF56935">
    <property type="entry name" value="Porins"/>
    <property type="match status" value="1"/>
</dbReference>